<proteinExistence type="predicted"/>
<gene>
    <name evidence="1" type="ORF">SAMN02910451_02213</name>
</gene>
<reference evidence="2" key="1">
    <citation type="submission" date="2016-10" db="EMBL/GenBank/DDBJ databases">
        <authorList>
            <person name="Varghese N."/>
            <person name="Submissions S."/>
        </authorList>
    </citation>
    <scope>NUCLEOTIDE SEQUENCE [LARGE SCALE GENOMIC DNA]</scope>
    <source>
        <strain evidence="2">XBD2006</strain>
    </source>
</reference>
<dbReference type="AlphaFoldDB" id="A0A1G5F4C4"/>
<keyword evidence="2" id="KW-1185">Reference proteome</keyword>
<sequence>MYNVAEVLNARIECIKRAIKLAEKEEGRFPEGRLRTSKSSGRVRYYEVQEKNDTNGEYLHKTKQLHLIKSLAQKDYNEKFLIKAREEQKLLEKLLLKYRKSYCESVYENLSEGRQNLIRPYILSDDQFAHEWQSRTFKTNPYRIENKIYDTRKGEKVRSKSEAIIADMLFEMGIPYHYEYPLRLKDGNVRFPDFTILKVSTREEIYLEHFGLLDDEEYRKENMYKLDIYRANGIYIGKNLLFTYETVDTPLDINGIRQMLKNLFL</sequence>
<organism evidence="1 2">
    <name type="scientific">Butyrivibrio hungatei</name>
    <dbReference type="NCBI Taxonomy" id="185008"/>
    <lineage>
        <taxon>Bacteria</taxon>
        <taxon>Bacillati</taxon>
        <taxon>Bacillota</taxon>
        <taxon>Clostridia</taxon>
        <taxon>Lachnospirales</taxon>
        <taxon>Lachnospiraceae</taxon>
        <taxon>Butyrivibrio</taxon>
    </lineage>
</organism>
<dbReference type="RefSeq" id="WP_074462726.1">
    <property type="nucleotide sequence ID" value="NZ_FMUR01000013.1"/>
</dbReference>
<protein>
    <submittedName>
        <fullName evidence="1">Uncharacterized protein</fullName>
    </submittedName>
</protein>
<accession>A0A1G5F4C4</accession>
<dbReference type="OrthoDB" id="243939at2"/>
<name>A0A1G5F4C4_9FIRM</name>
<dbReference type="Proteomes" id="UP000183047">
    <property type="component" value="Unassembled WGS sequence"/>
</dbReference>
<dbReference type="EMBL" id="FMUR01000013">
    <property type="protein sequence ID" value="SCY33468.1"/>
    <property type="molecule type" value="Genomic_DNA"/>
</dbReference>
<evidence type="ECO:0000313" key="1">
    <source>
        <dbReference type="EMBL" id="SCY33468.1"/>
    </source>
</evidence>
<evidence type="ECO:0000313" key="2">
    <source>
        <dbReference type="Proteomes" id="UP000183047"/>
    </source>
</evidence>